<evidence type="ECO:0000256" key="9">
    <source>
        <dbReference type="ARBA" id="ARBA00022786"/>
    </source>
</evidence>
<evidence type="ECO:0000256" key="3">
    <source>
        <dbReference type="ARBA" id="ARBA00004906"/>
    </source>
</evidence>
<feature type="region of interest" description="Disordered" evidence="14">
    <location>
        <begin position="1130"/>
        <end position="1160"/>
    </location>
</feature>
<dbReference type="Gene3D" id="3.30.40.10">
    <property type="entry name" value="Zinc/RING finger domain, C3HC4 (zinc finger)"/>
    <property type="match status" value="1"/>
</dbReference>
<feature type="transmembrane region" description="Helical" evidence="15">
    <location>
        <begin position="1316"/>
        <end position="1339"/>
    </location>
</feature>
<feature type="transmembrane region" description="Helical" evidence="15">
    <location>
        <begin position="1263"/>
        <end position="1281"/>
    </location>
</feature>
<evidence type="ECO:0000256" key="13">
    <source>
        <dbReference type="PROSITE-ProRule" id="PRU00175"/>
    </source>
</evidence>
<feature type="transmembrane region" description="Helical" evidence="15">
    <location>
        <begin position="880"/>
        <end position="905"/>
    </location>
</feature>
<evidence type="ECO:0000256" key="12">
    <source>
        <dbReference type="ARBA" id="ARBA00023136"/>
    </source>
</evidence>
<evidence type="ECO:0000313" key="18">
    <source>
        <dbReference type="EMBL" id="KEF52082.1"/>
    </source>
</evidence>
<dbReference type="GO" id="GO:0008270">
    <property type="term" value="F:zinc ion binding"/>
    <property type="evidence" value="ECO:0007669"/>
    <property type="project" value="UniProtKB-KW"/>
</dbReference>
<dbReference type="OrthoDB" id="1108038at2759"/>
<evidence type="ECO:0000256" key="2">
    <source>
        <dbReference type="ARBA" id="ARBA00004141"/>
    </source>
</evidence>
<keyword evidence="9" id="KW-0833">Ubl conjugation pathway</keyword>
<feature type="domain" description="RING-type" evidence="16">
    <location>
        <begin position="30"/>
        <end position="77"/>
    </location>
</feature>
<comment type="caution">
    <text evidence="18">The sequence shown here is derived from an EMBL/GenBank/DDBJ whole genome shotgun (WGS) entry which is preliminary data.</text>
</comment>
<feature type="transmembrane region" description="Helical" evidence="15">
    <location>
        <begin position="978"/>
        <end position="998"/>
    </location>
</feature>
<keyword evidence="19" id="KW-1185">Reference proteome</keyword>
<evidence type="ECO:0000256" key="7">
    <source>
        <dbReference type="ARBA" id="ARBA00022723"/>
    </source>
</evidence>
<evidence type="ECO:0000256" key="8">
    <source>
        <dbReference type="ARBA" id="ARBA00022771"/>
    </source>
</evidence>
<feature type="region of interest" description="Disordered" evidence="14">
    <location>
        <begin position="509"/>
        <end position="551"/>
    </location>
</feature>
<feature type="compositionally biased region" description="Polar residues" evidence="14">
    <location>
        <begin position="511"/>
        <end position="522"/>
    </location>
</feature>
<evidence type="ECO:0000256" key="1">
    <source>
        <dbReference type="ARBA" id="ARBA00000900"/>
    </source>
</evidence>
<feature type="transmembrane region" description="Helical" evidence="15">
    <location>
        <begin position="1460"/>
        <end position="1481"/>
    </location>
</feature>
<comment type="catalytic activity">
    <reaction evidence="1">
        <text>S-ubiquitinyl-[E2 ubiquitin-conjugating enzyme]-L-cysteine + [acceptor protein]-L-lysine = [E2 ubiquitin-conjugating enzyme]-L-cysteine + N(6)-ubiquitinyl-[acceptor protein]-L-lysine.</text>
        <dbReference type="EC" id="2.3.2.27"/>
    </reaction>
</comment>
<keyword evidence="10" id="KW-0862">Zinc</keyword>
<dbReference type="HOGENOM" id="CLU_001266_1_0_1"/>
<feature type="compositionally biased region" description="Basic and acidic residues" evidence="14">
    <location>
        <begin position="329"/>
        <end position="341"/>
    </location>
</feature>
<evidence type="ECO:0000313" key="19">
    <source>
        <dbReference type="Proteomes" id="UP000027920"/>
    </source>
</evidence>
<proteinExistence type="predicted"/>
<evidence type="ECO:0000256" key="14">
    <source>
        <dbReference type="SAM" id="MobiDB-lite"/>
    </source>
</evidence>
<feature type="region of interest" description="Disordered" evidence="14">
    <location>
        <begin position="387"/>
        <end position="414"/>
    </location>
</feature>
<keyword evidence="12 15" id="KW-0472">Membrane</keyword>
<evidence type="ECO:0000256" key="11">
    <source>
        <dbReference type="ARBA" id="ARBA00022989"/>
    </source>
</evidence>
<evidence type="ECO:0000256" key="6">
    <source>
        <dbReference type="ARBA" id="ARBA00022692"/>
    </source>
</evidence>
<dbReference type="Proteomes" id="UP000027920">
    <property type="component" value="Unassembled WGS sequence"/>
</dbReference>
<keyword evidence="11 15" id="KW-1133">Transmembrane helix</keyword>
<sequence>MSFDFHDVRPFPLDRIGDRQATDEDAQEHCRICRGEASPHQPLYYPCKCSGSIKFVHQECLKEWLSHSQKKYCELCKTSFRFTKLYDRSMPHTLPFPLFLHQITRHALSAFLRHTRYLLVGLVWLCCLPWSIRQIWRGLFWLADGNWLDEQDILLEQNATLISSVTLDPVQPTLEMTPSFERLNFVLPPMQLSLADITRAAFSQGLIGRMLQLIFTLLIPTSTSTNASPSSHAPTSHRSPSLLSDVQFLANCSAVPAINHLTLDVVEGQLICISLVTAFILVFLIREWVINQQPIHNMPDLDGHDNPVPPPAPVDLNAPPMQRLRRQNPRRDQEPHADRAPVDQAPRPIAIPRLRRALTDDNLLNDIHADPLERPGMSVRSESLIADPSARAETRSTNDFGDSPTLFQESDSPSFSRRALSNSIIVQREVEIVPGSDAGAPEHDSLAHDLGDEAQLADFVDPSLFLPDSSNSSHPDSASFEAHAMLQRSLDYVDPEQDQEENSIMFDADLDNSNGAVTNSASEDPDSGIAGSSSTTSTGAPDTPAPPEESRLQKISAWLWHVDDQQRAPRRPETRDMERIVENLLDEAPFVPNPHQEQPGILPPVLEAPVPPAREPADVHDPNAADDADDIDGILELLGMEGPLFGMVQNVVFSLFLITITLSASVWCPYVWGKIALLFISNPVGMLIKAPLFVLSRAADLVVDVIFFAAGIAGIMLNASLRIIQTSVTPLFPGASNLVDLGAVHDFTLEFSQKSSTRLQKTLVGAMLNLKPDLPTFSVLSHHALISLKASFSRTVLWTASCILRARAWAVTTPLSVGSVLSGFLGLSRSIPGALTATRIFFQSNFQDLYSFGTGFDLGSSARRAPIDSSLVAWGTEDRIITIIIGYAFFAAAGVIFLELAHLILGLRDDEKVEGYFADCLRQAGGVMKVIVIIGIEMLVFPLYCGLLLDVALLPLFANATLTSRITFLIRAPFTGIFIHWFIGTCYMFHFALFVGICRKILRKGVLYFIRDPDDPTFHPVRDVLERPIPTQLGKIAFSALVYGGLVMLCLGGVVWTLEWIGGVLPIQWATPEPKLAFPVDVIFYNLMLPLILRKVDPSKRFTALYEWWFRSCAKGLRLTAFLFGDDREEEKTGKGWPKPFSRAEVQPSDTNSPQNGTFVRAPASDSVRIPRGQNVFLEVNERNERVDGLPDPDIGIHGKIDKRFVTVYLPPNFRSRIAAFILLLWLFAASTGVATTIGPLLLGRTIMRWISKSELAPNDLHAFTLGIHIFTLAICCVTFSKPAWDYLRKKSLYLFGHSKDALIQMVSFSKYVSGLIYLGTFTAVVLPCVLSTIIELYLHVPLFTYLDSGNQLSKAGIGGSSNGQRATIFILQTWTIGLLYLRLCRRLFLNYVAPDSQASIALRAIFRDGVWRPDVQLASRAFVLPATFICFILLATPLAAAKLAISALRVEEAGAQTRIYRAAYPTLLGTCLVWYAIWILQRQIANWRAKIRDEVYLIGERLHNFHDGKPEMSVNKTGKEMYL</sequence>
<reference evidence="18 19" key="1">
    <citation type="submission" date="2013-03" db="EMBL/GenBank/DDBJ databases">
        <title>The Genome Sequence of Exophiala aquamarina CBS 119918.</title>
        <authorList>
            <consortium name="The Broad Institute Genomics Platform"/>
            <person name="Cuomo C."/>
            <person name="de Hoog S."/>
            <person name="Gorbushina A."/>
            <person name="Walker B."/>
            <person name="Young S.K."/>
            <person name="Zeng Q."/>
            <person name="Gargeya S."/>
            <person name="Fitzgerald M."/>
            <person name="Haas B."/>
            <person name="Abouelleil A."/>
            <person name="Allen A.W."/>
            <person name="Alvarado L."/>
            <person name="Arachchi H.M."/>
            <person name="Berlin A.M."/>
            <person name="Chapman S.B."/>
            <person name="Gainer-Dewar J."/>
            <person name="Goldberg J."/>
            <person name="Griggs A."/>
            <person name="Gujja S."/>
            <person name="Hansen M."/>
            <person name="Howarth C."/>
            <person name="Imamovic A."/>
            <person name="Ireland A."/>
            <person name="Larimer J."/>
            <person name="McCowan C."/>
            <person name="Murphy C."/>
            <person name="Pearson M."/>
            <person name="Poon T.W."/>
            <person name="Priest M."/>
            <person name="Roberts A."/>
            <person name="Saif S."/>
            <person name="Shea T."/>
            <person name="Sisk P."/>
            <person name="Sykes S."/>
            <person name="Wortman J."/>
            <person name="Nusbaum C."/>
            <person name="Birren B."/>
        </authorList>
    </citation>
    <scope>NUCLEOTIDE SEQUENCE [LARGE SCALE GENOMIC DNA]</scope>
    <source>
        <strain evidence="18 19">CBS 119918</strain>
    </source>
</reference>
<dbReference type="PANTHER" id="PTHR13145:SF0">
    <property type="entry name" value="E3 UBIQUITIN-PROTEIN LIGASE MARCHF6"/>
    <property type="match status" value="1"/>
</dbReference>
<feature type="transmembrane region" description="Helical" evidence="15">
    <location>
        <begin position="1036"/>
        <end position="1056"/>
    </location>
</feature>
<feature type="transmembrane region" description="Helical" evidence="15">
    <location>
        <begin position="1367"/>
        <end position="1384"/>
    </location>
</feature>
<dbReference type="CDD" id="cd16702">
    <property type="entry name" value="RING_CH-C4HC3_MARCH6"/>
    <property type="match status" value="1"/>
</dbReference>
<comment type="pathway">
    <text evidence="3">Protein modification; protein ubiquitination.</text>
</comment>
<dbReference type="EMBL" id="AMGV01000019">
    <property type="protein sequence ID" value="KEF52082.1"/>
    <property type="molecule type" value="Genomic_DNA"/>
</dbReference>
<feature type="region of interest" description="Disordered" evidence="14">
    <location>
        <begin position="300"/>
        <end position="319"/>
    </location>
</feature>
<keyword evidence="6 15" id="KW-0812">Transmembrane</keyword>
<dbReference type="RefSeq" id="XP_013254672.1">
    <property type="nucleotide sequence ID" value="XM_013399218.1"/>
</dbReference>
<evidence type="ECO:0000259" key="16">
    <source>
        <dbReference type="PROSITE" id="PS50089"/>
    </source>
</evidence>
<feature type="transmembrane region" description="Helical" evidence="15">
    <location>
        <begin position="651"/>
        <end position="672"/>
    </location>
</feature>
<dbReference type="PANTHER" id="PTHR13145">
    <property type="entry name" value="SSM4 PROTEIN"/>
    <property type="match status" value="1"/>
</dbReference>
<keyword evidence="5" id="KW-0808">Transferase</keyword>
<feature type="transmembrane region" description="Helical" evidence="15">
    <location>
        <begin position="1076"/>
        <end position="1093"/>
    </location>
</feature>
<dbReference type="GO" id="GO:0005789">
    <property type="term" value="C:endoplasmic reticulum membrane"/>
    <property type="evidence" value="ECO:0007669"/>
    <property type="project" value="TreeGrafter"/>
</dbReference>
<dbReference type="PROSITE" id="PS51292">
    <property type="entry name" value="ZF_RING_CH"/>
    <property type="match status" value="1"/>
</dbReference>
<feature type="region of interest" description="Disordered" evidence="14">
    <location>
        <begin position="325"/>
        <end position="349"/>
    </location>
</feature>
<evidence type="ECO:0000256" key="4">
    <source>
        <dbReference type="ARBA" id="ARBA00012483"/>
    </source>
</evidence>
<dbReference type="SMART" id="SM00744">
    <property type="entry name" value="RINGv"/>
    <property type="match status" value="1"/>
</dbReference>
<feature type="transmembrane region" description="Helical" evidence="15">
    <location>
        <begin position="926"/>
        <end position="958"/>
    </location>
</feature>
<evidence type="ECO:0000256" key="15">
    <source>
        <dbReference type="SAM" id="Phobius"/>
    </source>
</evidence>
<dbReference type="InterPro" id="IPR056521">
    <property type="entry name" value="MARCHF6-like_C"/>
</dbReference>
<feature type="transmembrane region" description="Helical" evidence="15">
    <location>
        <begin position="1422"/>
        <end position="1440"/>
    </location>
</feature>
<evidence type="ECO:0000256" key="10">
    <source>
        <dbReference type="ARBA" id="ARBA00022833"/>
    </source>
</evidence>
<dbReference type="InterPro" id="IPR013083">
    <property type="entry name" value="Znf_RING/FYVE/PHD"/>
</dbReference>
<keyword evidence="7" id="KW-0479">Metal-binding</keyword>
<dbReference type="GO" id="GO:0036503">
    <property type="term" value="P:ERAD pathway"/>
    <property type="evidence" value="ECO:0007669"/>
    <property type="project" value="TreeGrafter"/>
</dbReference>
<dbReference type="FunFam" id="3.30.40.10:FF:000287">
    <property type="entry name" value="RING finger membrane protein"/>
    <property type="match status" value="1"/>
</dbReference>
<dbReference type="GeneID" id="25286605"/>
<feature type="transmembrane region" description="Helical" evidence="15">
    <location>
        <begin position="692"/>
        <end position="717"/>
    </location>
</feature>
<dbReference type="EC" id="2.3.2.27" evidence="4"/>
<feature type="compositionally biased region" description="Low complexity" evidence="14">
    <location>
        <begin position="527"/>
        <end position="542"/>
    </location>
</feature>
<dbReference type="Pfam" id="PF12906">
    <property type="entry name" value="RINGv"/>
    <property type="match status" value="1"/>
</dbReference>
<dbReference type="VEuPathDB" id="FungiDB:A1O9_11708"/>
<feature type="compositionally biased region" description="Polar residues" evidence="14">
    <location>
        <begin position="1148"/>
        <end position="1158"/>
    </location>
</feature>
<protein>
    <recommendedName>
        <fullName evidence="4">RING-type E3 ubiquitin transferase</fullName>
        <ecNumber evidence="4">2.3.2.27</ecNumber>
    </recommendedName>
</protein>
<feature type="transmembrane region" description="Helical" evidence="15">
    <location>
        <begin position="1218"/>
        <end position="1243"/>
    </location>
</feature>
<dbReference type="InterPro" id="IPR011016">
    <property type="entry name" value="Znf_RING-CH"/>
</dbReference>
<dbReference type="SUPFAM" id="SSF57850">
    <property type="entry name" value="RING/U-box"/>
    <property type="match status" value="1"/>
</dbReference>
<comment type="subcellular location">
    <subcellularLocation>
        <location evidence="2">Membrane</location>
        <topology evidence="2">Multi-pass membrane protein</topology>
    </subcellularLocation>
</comment>
<feature type="domain" description="RING-CH-type" evidence="17">
    <location>
        <begin position="22"/>
        <end position="83"/>
    </location>
</feature>
<gene>
    <name evidence="18" type="ORF">A1O9_11708</name>
</gene>
<evidence type="ECO:0000256" key="5">
    <source>
        <dbReference type="ARBA" id="ARBA00022679"/>
    </source>
</evidence>
<keyword evidence="8 13" id="KW-0863">Zinc-finger</keyword>
<dbReference type="STRING" id="1182545.A0A072NXC9"/>
<organism evidence="18 19">
    <name type="scientific">Exophiala aquamarina CBS 119918</name>
    <dbReference type="NCBI Taxonomy" id="1182545"/>
    <lineage>
        <taxon>Eukaryota</taxon>
        <taxon>Fungi</taxon>
        <taxon>Dikarya</taxon>
        <taxon>Ascomycota</taxon>
        <taxon>Pezizomycotina</taxon>
        <taxon>Eurotiomycetes</taxon>
        <taxon>Chaetothyriomycetidae</taxon>
        <taxon>Chaetothyriales</taxon>
        <taxon>Herpotrichiellaceae</taxon>
        <taxon>Exophiala</taxon>
    </lineage>
</organism>
<feature type="compositionally biased region" description="Polar residues" evidence="14">
    <location>
        <begin position="397"/>
        <end position="414"/>
    </location>
</feature>
<dbReference type="PROSITE" id="PS50089">
    <property type="entry name" value="ZF_RING_2"/>
    <property type="match status" value="1"/>
</dbReference>
<dbReference type="GO" id="GO:0061630">
    <property type="term" value="F:ubiquitin protein ligase activity"/>
    <property type="evidence" value="ECO:0007669"/>
    <property type="project" value="UniProtKB-EC"/>
</dbReference>
<evidence type="ECO:0000259" key="17">
    <source>
        <dbReference type="PROSITE" id="PS51292"/>
    </source>
</evidence>
<name>A0A072NXC9_9EURO</name>
<accession>A0A072NXC9</accession>
<dbReference type="InterPro" id="IPR001841">
    <property type="entry name" value="Znf_RING"/>
</dbReference>
<dbReference type="Pfam" id="PF23113">
    <property type="entry name" value="MARCHF6_C"/>
    <property type="match status" value="1"/>
</dbReference>